<evidence type="ECO:0000256" key="5">
    <source>
        <dbReference type="ARBA" id="ARBA00022982"/>
    </source>
</evidence>
<comment type="similarity">
    <text evidence="8 9">Belongs to the cytochrome b5 family.</text>
</comment>
<evidence type="ECO:0000256" key="2">
    <source>
        <dbReference type="ARBA" id="ARBA00022617"/>
    </source>
</evidence>
<evidence type="ECO:0000256" key="3">
    <source>
        <dbReference type="ARBA" id="ARBA00022692"/>
    </source>
</evidence>
<dbReference type="GO" id="GO:0046872">
    <property type="term" value="F:metal ion binding"/>
    <property type="evidence" value="ECO:0007669"/>
    <property type="project" value="UniProtKB-UniRule"/>
</dbReference>
<reference evidence="11" key="3">
    <citation type="submission" date="2025-09" db="UniProtKB">
        <authorList>
            <consortium name="Ensembl"/>
        </authorList>
    </citation>
    <scope>IDENTIFICATION</scope>
</reference>
<dbReference type="Ensembl" id="ENSSHAT00000005729.2">
    <property type="protein sequence ID" value="ENSSHAP00000005675.2"/>
    <property type="gene ID" value="ENSSHAG00000004959.2"/>
</dbReference>
<dbReference type="InterPro" id="IPR018506">
    <property type="entry name" value="Cyt_B5_heme-BS"/>
</dbReference>
<accession>G3VR70</accession>
<dbReference type="eggNOG" id="KOG0537">
    <property type="taxonomic scope" value="Eukaryota"/>
</dbReference>
<keyword evidence="2 9" id="KW-0349">Heme</keyword>
<dbReference type="PRINTS" id="PR00363">
    <property type="entry name" value="CYTOCHROMEB5"/>
</dbReference>
<reference evidence="11" key="2">
    <citation type="submission" date="2025-08" db="UniProtKB">
        <authorList>
            <consortium name="Ensembl"/>
        </authorList>
    </citation>
    <scope>IDENTIFICATION</scope>
</reference>
<keyword evidence="3" id="KW-0812">Transmembrane</keyword>
<dbReference type="SMART" id="SM01117">
    <property type="entry name" value="Cyt-b5"/>
    <property type="match status" value="1"/>
</dbReference>
<keyword evidence="12" id="KW-1185">Reference proteome</keyword>
<sequence>EGSRSSSMAGKRPAAKVTYYRLEEVAKHNSKKDAWLVIHGRVYNITGFLGEHPGGEKVLMEQVGRDATQGFEAAGHSADAREMLAQFCLGELQPEQLCAFSGGKNAVCLQFSF</sequence>
<dbReference type="STRING" id="9305.ENSSHAP00000005675"/>
<dbReference type="GO" id="GO:0020037">
    <property type="term" value="F:heme binding"/>
    <property type="evidence" value="ECO:0007669"/>
    <property type="project" value="UniProtKB-UniRule"/>
</dbReference>
<dbReference type="Pfam" id="PF00173">
    <property type="entry name" value="Cyt-b5"/>
    <property type="match status" value="1"/>
</dbReference>
<name>G3VR70_SARHA</name>
<evidence type="ECO:0000256" key="6">
    <source>
        <dbReference type="ARBA" id="ARBA00023004"/>
    </source>
</evidence>
<dbReference type="PROSITE" id="PS50255">
    <property type="entry name" value="CYTOCHROME_B5_2"/>
    <property type="match status" value="1"/>
</dbReference>
<dbReference type="GO" id="GO:0005741">
    <property type="term" value="C:mitochondrial outer membrane"/>
    <property type="evidence" value="ECO:0007669"/>
    <property type="project" value="TreeGrafter"/>
</dbReference>
<dbReference type="PROSITE" id="PS00191">
    <property type="entry name" value="CYTOCHROME_B5_1"/>
    <property type="match status" value="1"/>
</dbReference>
<organism evidence="11 12">
    <name type="scientific">Sarcophilus harrisii</name>
    <name type="common">Tasmanian devil</name>
    <name type="synonym">Sarcophilus laniarius</name>
    <dbReference type="NCBI Taxonomy" id="9305"/>
    <lineage>
        <taxon>Eukaryota</taxon>
        <taxon>Metazoa</taxon>
        <taxon>Chordata</taxon>
        <taxon>Craniata</taxon>
        <taxon>Vertebrata</taxon>
        <taxon>Euteleostomi</taxon>
        <taxon>Mammalia</taxon>
        <taxon>Metatheria</taxon>
        <taxon>Dasyuromorphia</taxon>
        <taxon>Dasyuridae</taxon>
        <taxon>Sarcophilus</taxon>
    </lineage>
</organism>
<keyword evidence="6 9" id="KW-0408">Iron</keyword>
<feature type="domain" description="Cytochrome b5 heme-binding" evidence="10">
    <location>
        <begin position="17"/>
        <end position="93"/>
    </location>
</feature>
<dbReference type="AlphaFoldDB" id="G3VR70"/>
<dbReference type="PANTHER" id="PTHR19359">
    <property type="entry name" value="CYTOCHROME B5"/>
    <property type="match status" value="1"/>
</dbReference>
<dbReference type="FunFam" id="3.10.120.10:FF:000002">
    <property type="entry name" value="Cytochrome b5 type B"/>
    <property type="match status" value="1"/>
</dbReference>
<evidence type="ECO:0000256" key="1">
    <source>
        <dbReference type="ARBA" id="ARBA00004370"/>
    </source>
</evidence>
<dbReference type="InterPro" id="IPR036400">
    <property type="entry name" value="Cyt_B5-like_heme/steroid_sf"/>
</dbReference>
<protein>
    <recommendedName>
        <fullName evidence="10">Cytochrome b5 heme-binding domain-containing protein</fullName>
    </recommendedName>
</protein>
<keyword evidence="7" id="KW-0472">Membrane</keyword>
<evidence type="ECO:0000256" key="8">
    <source>
        <dbReference type="ARBA" id="ARBA00038168"/>
    </source>
</evidence>
<dbReference type="SUPFAM" id="SSF55856">
    <property type="entry name" value="Cytochrome b5-like heme/steroid binding domain"/>
    <property type="match status" value="1"/>
</dbReference>
<dbReference type="InParanoid" id="G3VR70"/>
<keyword evidence="5" id="KW-0249">Electron transport</keyword>
<keyword evidence="4 9" id="KW-0479">Metal-binding</keyword>
<dbReference type="HOGENOM" id="CLU_102602_4_2_1"/>
<evidence type="ECO:0000259" key="10">
    <source>
        <dbReference type="PROSITE" id="PS50255"/>
    </source>
</evidence>
<keyword evidence="5" id="KW-0813">Transport</keyword>
<evidence type="ECO:0000313" key="12">
    <source>
        <dbReference type="Proteomes" id="UP000007648"/>
    </source>
</evidence>
<evidence type="ECO:0000256" key="7">
    <source>
        <dbReference type="ARBA" id="ARBA00023136"/>
    </source>
</evidence>
<dbReference type="InterPro" id="IPR001199">
    <property type="entry name" value="Cyt_B5-like_heme/steroid-bd"/>
</dbReference>
<dbReference type="PANTHER" id="PTHR19359:SF95">
    <property type="entry name" value="CYTOCHROME B5 TYPE B"/>
    <property type="match status" value="1"/>
</dbReference>
<dbReference type="Gene3D" id="3.10.120.10">
    <property type="entry name" value="Cytochrome b5-like heme/steroid binding domain"/>
    <property type="match status" value="1"/>
</dbReference>
<comment type="subcellular location">
    <subcellularLocation>
        <location evidence="1">Membrane</location>
    </subcellularLocation>
</comment>
<dbReference type="Proteomes" id="UP000007648">
    <property type="component" value="Unassembled WGS sequence"/>
</dbReference>
<evidence type="ECO:0000313" key="11">
    <source>
        <dbReference type="Ensembl" id="ENSSHAP00000005675.2"/>
    </source>
</evidence>
<evidence type="ECO:0000256" key="9">
    <source>
        <dbReference type="RuleBase" id="RU362121"/>
    </source>
</evidence>
<proteinExistence type="inferred from homology"/>
<evidence type="ECO:0000256" key="4">
    <source>
        <dbReference type="ARBA" id="ARBA00022723"/>
    </source>
</evidence>
<reference evidence="11 12" key="1">
    <citation type="journal article" date="2011" name="Proc. Natl. Acad. Sci. U.S.A.">
        <title>Genetic diversity and population structure of the endangered marsupial Sarcophilus harrisii (Tasmanian devil).</title>
        <authorList>
            <person name="Miller W."/>
            <person name="Hayes V.M."/>
            <person name="Ratan A."/>
            <person name="Petersen D.C."/>
            <person name="Wittekindt N.E."/>
            <person name="Miller J."/>
            <person name="Walenz B."/>
            <person name="Knight J."/>
            <person name="Qi J."/>
            <person name="Zhao F."/>
            <person name="Wang Q."/>
            <person name="Bedoya-Reina O.C."/>
            <person name="Katiyar N."/>
            <person name="Tomsho L.P."/>
            <person name="Kasson L.M."/>
            <person name="Hardie R.A."/>
            <person name="Woodbridge P."/>
            <person name="Tindall E.A."/>
            <person name="Bertelsen M.F."/>
            <person name="Dixon D."/>
            <person name="Pyecroft S."/>
            <person name="Helgen K.M."/>
            <person name="Lesk A.M."/>
            <person name="Pringle T.H."/>
            <person name="Patterson N."/>
            <person name="Zhang Y."/>
            <person name="Kreiss A."/>
            <person name="Woods G.M."/>
            <person name="Jones M.E."/>
            <person name="Schuster S.C."/>
        </authorList>
    </citation>
    <scope>NUCLEOTIDE SEQUENCE [LARGE SCALE GENOMIC DNA]</scope>
</reference>
<dbReference type="GeneTree" id="ENSGT00940000155584"/>
<dbReference type="InterPro" id="IPR050668">
    <property type="entry name" value="Cytochrome_b5"/>
</dbReference>